<evidence type="ECO:0000256" key="1">
    <source>
        <dbReference type="ARBA" id="ARBA00004383"/>
    </source>
</evidence>
<keyword evidence="9" id="KW-0472">Membrane</keyword>
<dbReference type="OrthoDB" id="649093at2"/>
<dbReference type="Gene3D" id="3.30.1150.10">
    <property type="match status" value="1"/>
</dbReference>
<feature type="domain" description="TonB C-terminal" evidence="12">
    <location>
        <begin position="54"/>
        <end position="150"/>
    </location>
</feature>
<dbReference type="PANTHER" id="PTHR33446:SF2">
    <property type="entry name" value="PROTEIN TONB"/>
    <property type="match status" value="1"/>
</dbReference>
<dbReference type="NCBIfam" id="TIGR01352">
    <property type="entry name" value="tonB_Cterm"/>
    <property type="match status" value="1"/>
</dbReference>
<name>A0A4Y8S5C5_9SPHI</name>
<feature type="region of interest" description="Disordered" evidence="10">
    <location>
        <begin position="24"/>
        <end position="48"/>
    </location>
</feature>
<feature type="signal peptide" evidence="11">
    <location>
        <begin position="1"/>
        <end position="19"/>
    </location>
</feature>
<dbReference type="PANTHER" id="PTHR33446">
    <property type="entry name" value="PROTEIN TONB-RELATED"/>
    <property type="match status" value="1"/>
</dbReference>
<dbReference type="GO" id="GO:0015031">
    <property type="term" value="P:protein transport"/>
    <property type="evidence" value="ECO:0007669"/>
    <property type="project" value="UniProtKB-KW"/>
</dbReference>
<gene>
    <name evidence="13" type="ORF">E2R66_24140</name>
</gene>
<keyword evidence="6" id="KW-0812">Transmembrane</keyword>
<evidence type="ECO:0000256" key="4">
    <source>
        <dbReference type="ARBA" id="ARBA00022475"/>
    </source>
</evidence>
<feature type="compositionally biased region" description="Basic and acidic residues" evidence="10">
    <location>
        <begin position="36"/>
        <end position="48"/>
    </location>
</feature>
<keyword evidence="8" id="KW-1133">Transmembrane helix</keyword>
<dbReference type="InterPro" id="IPR037682">
    <property type="entry name" value="TonB_C"/>
</dbReference>
<evidence type="ECO:0000256" key="9">
    <source>
        <dbReference type="ARBA" id="ARBA00023136"/>
    </source>
</evidence>
<keyword evidence="3" id="KW-0813">Transport</keyword>
<protein>
    <submittedName>
        <fullName evidence="13">Energy transducer TonB</fullName>
    </submittedName>
</protein>
<proteinExistence type="inferred from homology"/>
<dbReference type="Pfam" id="PF03544">
    <property type="entry name" value="TonB_C"/>
    <property type="match status" value="1"/>
</dbReference>
<evidence type="ECO:0000256" key="11">
    <source>
        <dbReference type="SAM" id="SignalP"/>
    </source>
</evidence>
<evidence type="ECO:0000256" key="6">
    <source>
        <dbReference type="ARBA" id="ARBA00022692"/>
    </source>
</evidence>
<keyword evidence="4" id="KW-1003">Cell membrane</keyword>
<evidence type="ECO:0000256" key="3">
    <source>
        <dbReference type="ARBA" id="ARBA00022448"/>
    </source>
</evidence>
<evidence type="ECO:0000256" key="5">
    <source>
        <dbReference type="ARBA" id="ARBA00022519"/>
    </source>
</evidence>
<dbReference type="PROSITE" id="PS52015">
    <property type="entry name" value="TONB_CTD"/>
    <property type="match status" value="1"/>
</dbReference>
<dbReference type="GO" id="GO:0031992">
    <property type="term" value="F:energy transducer activity"/>
    <property type="evidence" value="ECO:0007669"/>
    <property type="project" value="TreeGrafter"/>
</dbReference>
<keyword evidence="14" id="KW-1185">Reference proteome</keyword>
<organism evidence="13 14">
    <name type="scientific">Mucilaginibacter psychrotolerans</name>
    <dbReference type="NCBI Taxonomy" id="1524096"/>
    <lineage>
        <taxon>Bacteria</taxon>
        <taxon>Pseudomonadati</taxon>
        <taxon>Bacteroidota</taxon>
        <taxon>Sphingobacteriia</taxon>
        <taxon>Sphingobacteriales</taxon>
        <taxon>Sphingobacteriaceae</taxon>
        <taxon>Mucilaginibacter</taxon>
    </lineage>
</organism>
<dbReference type="InterPro" id="IPR006260">
    <property type="entry name" value="TonB/TolA_C"/>
</dbReference>
<keyword evidence="5" id="KW-0997">Cell inner membrane</keyword>
<dbReference type="AlphaFoldDB" id="A0A4Y8S5C5"/>
<evidence type="ECO:0000256" key="10">
    <source>
        <dbReference type="SAM" id="MobiDB-lite"/>
    </source>
</evidence>
<evidence type="ECO:0000259" key="12">
    <source>
        <dbReference type="PROSITE" id="PS52015"/>
    </source>
</evidence>
<reference evidence="13 14" key="1">
    <citation type="journal article" date="2017" name="Int. J. Syst. Evol. Microbiol.">
        <title>Mucilaginibacterpsychrotolerans sp. nov., isolated from peatlands.</title>
        <authorList>
            <person name="Deng Y."/>
            <person name="Shen L."/>
            <person name="Xu B."/>
            <person name="Liu Y."/>
            <person name="Gu Z."/>
            <person name="Liu H."/>
            <person name="Zhou Y."/>
        </authorList>
    </citation>
    <scope>NUCLEOTIDE SEQUENCE [LARGE SCALE GENOMIC DNA]</scope>
    <source>
        <strain evidence="13 14">NH7-4</strain>
    </source>
</reference>
<comment type="caution">
    <text evidence="13">The sequence shown here is derived from an EMBL/GenBank/DDBJ whole genome shotgun (WGS) entry which is preliminary data.</text>
</comment>
<accession>A0A4Y8S5C5</accession>
<evidence type="ECO:0000313" key="14">
    <source>
        <dbReference type="Proteomes" id="UP000297540"/>
    </source>
</evidence>
<dbReference type="SUPFAM" id="SSF74653">
    <property type="entry name" value="TolA/TonB C-terminal domain"/>
    <property type="match status" value="1"/>
</dbReference>
<dbReference type="EMBL" id="SOZE01000038">
    <property type="protein sequence ID" value="TFF33825.1"/>
    <property type="molecule type" value="Genomic_DNA"/>
</dbReference>
<comment type="similarity">
    <text evidence="2">Belongs to the TonB family.</text>
</comment>
<evidence type="ECO:0000256" key="8">
    <source>
        <dbReference type="ARBA" id="ARBA00022989"/>
    </source>
</evidence>
<dbReference type="Proteomes" id="UP000297540">
    <property type="component" value="Unassembled WGS sequence"/>
</dbReference>
<sequence length="217" mass="24063">MKRLYTLSAFLFLTGLSFAQTVPDSTKKKQSATDHPAGERKDFDALEHPPEYPGGVPAFSSYISSTLKYPEVARLIGIDGRLVVTFIIERDGKVTNVTPVNCIGAGCEAEAVRVLQGSKPWTPGVQNGRPVRVQYSVPISFSVDKGKVSMKELRASKYGFVFNIKERLYTIDEAQEILGGSFQSGDVKIAEPFYNEGNNPRFLMPDKNEVYLVKMKD</sequence>
<dbReference type="RefSeq" id="WP_133235768.1">
    <property type="nucleotide sequence ID" value="NZ_SOZE01000038.1"/>
</dbReference>
<dbReference type="GO" id="GO:0098797">
    <property type="term" value="C:plasma membrane protein complex"/>
    <property type="evidence" value="ECO:0007669"/>
    <property type="project" value="TreeGrafter"/>
</dbReference>
<keyword evidence="7" id="KW-0653">Protein transport</keyword>
<dbReference type="InterPro" id="IPR051045">
    <property type="entry name" value="TonB-dependent_transducer"/>
</dbReference>
<feature type="chain" id="PRO_5021378284" evidence="11">
    <location>
        <begin position="20"/>
        <end position="217"/>
    </location>
</feature>
<keyword evidence="11" id="KW-0732">Signal</keyword>
<dbReference type="GO" id="GO:0055085">
    <property type="term" value="P:transmembrane transport"/>
    <property type="evidence" value="ECO:0007669"/>
    <property type="project" value="InterPro"/>
</dbReference>
<evidence type="ECO:0000256" key="2">
    <source>
        <dbReference type="ARBA" id="ARBA00006555"/>
    </source>
</evidence>
<comment type="subcellular location">
    <subcellularLocation>
        <location evidence="1">Cell inner membrane</location>
        <topology evidence="1">Single-pass membrane protein</topology>
        <orientation evidence="1">Periplasmic side</orientation>
    </subcellularLocation>
</comment>
<evidence type="ECO:0000256" key="7">
    <source>
        <dbReference type="ARBA" id="ARBA00022927"/>
    </source>
</evidence>
<evidence type="ECO:0000313" key="13">
    <source>
        <dbReference type="EMBL" id="TFF33825.1"/>
    </source>
</evidence>